<sequence>MKNSGFFFSFLILFLISFQGLQAQDALREGKIAFAKRNYSQAITLLQAAKKARPSDGEAYYYTALVYERTGKKGAALSEYRRATELQLAPDLKEKAFWKLVLHYRHVQDWDNLYSVSQRFLAFRPNKEVEKFRDQAEANLNPARKRIQRLIADGEADEKRGQLSQAAAHYAEAARLDPDNIKILWKAGDAYRKLDRCRDALPYYKKAIAADDDSWYSHFQAGVCQYGLREFDDALVSFAKAEKRNDRPDETFKFYLNTGRGLAHLELEQIDEAERALSILKSNRKLFDKSAPASILAAMLALLKNDRASIDPYLNRIGKTDPDRPAVPLLRSIRAVNVGDYAEAEKQMDELFLENEKRGNRFNRYVAQALVLIAHHHYLNGRNEKALQALARYRSLEIEETASKGVLYRLSSANPVTPFKEGQSTLAQKYSAGLRILAAHPAQAAAIIEGRVLFEEDEREQAWSALNKAQGDPLCRFYLAELQRERGDAKLARETLKSALREDDTLVQRLEEFKELDEIWRTPEPVPETKP</sequence>
<dbReference type="PANTHER" id="PTHR44858:SF1">
    <property type="entry name" value="UDP-N-ACETYLGLUCOSAMINE--PEPTIDE N-ACETYLGLUCOSAMINYLTRANSFERASE SPINDLY-RELATED"/>
    <property type="match status" value="1"/>
</dbReference>
<dbReference type="Gene3D" id="1.25.40.10">
    <property type="entry name" value="Tetratricopeptide repeat domain"/>
    <property type="match status" value="3"/>
</dbReference>
<dbReference type="AlphaFoldDB" id="A0A833H4X6"/>
<evidence type="ECO:0000256" key="3">
    <source>
        <dbReference type="PROSITE-ProRule" id="PRU00339"/>
    </source>
</evidence>
<evidence type="ECO:0000256" key="4">
    <source>
        <dbReference type="SAM" id="SignalP"/>
    </source>
</evidence>
<dbReference type="Pfam" id="PF13414">
    <property type="entry name" value="TPR_11"/>
    <property type="match status" value="1"/>
</dbReference>
<keyword evidence="4" id="KW-0732">Signal</keyword>
<dbReference type="PANTHER" id="PTHR44858">
    <property type="entry name" value="TETRATRICOPEPTIDE REPEAT PROTEIN 6"/>
    <property type="match status" value="1"/>
</dbReference>
<dbReference type="InterPro" id="IPR011990">
    <property type="entry name" value="TPR-like_helical_dom_sf"/>
</dbReference>
<dbReference type="Proteomes" id="UP000460298">
    <property type="component" value="Unassembled WGS sequence"/>
</dbReference>
<organism evidence="5 6">
    <name type="scientific">Leptonema illini</name>
    <dbReference type="NCBI Taxonomy" id="183"/>
    <lineage>
        <taxon>Bacteria</taxon>
        <taxon>Pseudomonadati</taxon>
        <taxon>Spirochaetota</taxon>
        <taxon>Spirochaetia</taxon>
        <taxon>Leptospirales</taxon>
        <taxon>Leptospiraceae</taxon>
        <taxon>Leptonema</taxon>
    </lineage>
</organism>
<feature type="chain" id="PRO_5032984889" evidence="4">
    <location>
        <begin position="24"/>
        <end position="531"/>
    </location>
</feature>
<protein>
    <submittedName>
        <fullName evidence="5">Tetratricopeptide repeat protein</fullName>
    </submittedName>
</protein>
<reference evidence="5 6" key="1">
    <citation type="submission" date="2019-10" db="EMBL/GenBank/DDBJ databases">
        <title>Extracellular Electron Transfer in a Candidatus Methanoperedens spp. Enrichment Culture.</title>
        <authorList>
            <person name="Berger S."/>
            <person name="Rangel Shaw D."/>
            <person name="Berben T."/>
            <person name="In 'T Zandt M."/>
            <person name="Frank J."/>
            <person name="Reimann J."/>
            <person name="Jetten M.S.M."/>
            <person name="Welte C.U."/>
        </authorList>
    </citation>
    <scope>NUCLEOTIDE SEQUENCE [LARGE SCALE GENOMIC DNA]</scope>
    <source>
        <strain evidence="5">SB12</strain>
    </source>
</reference>
<dbReference type="PROSITE" id="PS50005">
    <property type="entry name" value="TPR"/>
    <property type="match status" value="2"/>
</dbReference>
<gene>
    <name evidence="5" type="ORF">F9K24_01355</name>
</gene>
<evidence type="ECO:0000256" key="2">
    <source>
        <dbReference type="ARBA" id="ARBA00022803"/>
    </source>
</evidence>
<dbReference type="SUPFAM" id="SSF48452">
    <property type="entry name" value="TPR-like"/>
    <property type="match status" value="3"/>
</dbReference>
<comment type="caution">
    <text evidence="5">The sequence shown here is derived from an EMBL/GenBank/DDBJ whole genome shotgun (WGS) entry which is preliminary data.</text>
</comment>
<dbReference type="EMBL" id="WBUI01000001">
    <property type="protein sequence ID" value="KAB2935402.1"/>
    <property type="molecule type" value="Genomic_DNA"/>
</dbReference>
<feature type="repeat" description="TPR" evidence="3">
    <location>
        <begin position="181"/>
        <end position="214"/>
    </location>
</feature>
<keyword evidence="1" id="KW-0677">Repeat</keyword>
<name>A0A833H4X6_9LEPT</name>
<keyword evidence="2 3" id="KW-0802">TPR repeat</keyword>
<evidence type="ECO:0000313" key="6">
    <source>
        <dbReference type="Proteomes" id="UP000460298"/>
    </source>
</evidence>
<dbReference type="InterPro" id="IPR050498">
    <property type="entry name" value="Ycf3"/>
</dbReference>
<dbReference type="SMART" id="SM00028">
    <property type="entry name" value="TPR"/>
    <property type="match status" value="7"/>
</dbReference>
<accession>A0A833H4X6</accession>
<feature type="repeat" description="TPR" evidence="3">
    <location>
        <begin position="147"/>
        <end position="180"/>
    </location>
</feature>
<dbReference type="InterPro" id="IPR019734">
    <property type="entry name" value="TPR_rpt"/>
</dbReference>
<proteinExistence type="predicted"/>
<evidence type="ECO:0000313" key="5">
    <source>
        <dbReference type="EMBL" id="KAB2935402.1"/>
    </source>
</evidence>
<evidence type="ECO:0000256" key="1">
    <source>
        <dbReference type="ARBA" id="ARBA00022737"/>
    </source>
</evidence>
<feature type="signal peptide" evidence="4">
    <location>
        <begin position="1"/>
        <end position="23"/>
    </location>
</feature>
<dbReference type="Pfam" id="PF13432">
    <property type="entry name" value="TPR_16"/>
    <property type="match status" value="1"/>
</dbReference>